<reference evidence="3 4" key="1">
    <citation type="submission" date="2024-06" db="EMBL/GenBank/DDBJ databases">
        <title>Genomic Encyclopedia of Type Strains, Phase IV (KMG-IV): sequencing the most valuable type-strain genomes for metagenomic binning, comparative biology and taxonomic classification.</title>
        <authorList>
            <person name="Goeker M."/>
        </authorList>
    </citation>
    <scope>NUCLEOTIDE SEQUENCE [LARGE SCALE GENOMIC DNA]</scope>
    <source>
        <strain evidence="3 4">DSM 17809</strain>
    </source>
</reference>
<proteinExistence type="predicted"/>
<feature type="chain" id="PRO_5045256676" evidence="2">
    <location>
        <begin position="28"/>
        <end position="172"/>
    </location>
</feature>
<name>A0ABV2ELB7_9CAUL</name>
<dbReference type="Pfam" id="PF11776">
    <property type="entry name" value="RcnB"/>
    <property type="match status" value="1"/>
</dbReference>
<keyword evidence="4" id="KW-1185">Reference proteome</keyword>
<evidence type="ECO:0000256" key="1">
    <source>
        <dbReference type="SAM" id="MobiDB-lite"/>
    </source>
</evidence>
<dbReference type="InterPro" id="IPR024572">
    <property type="entry name" value="RcnB"/>
</dbReference>
<feature type="region of interest" description="Disordered" evidence="1">
    <location>
        <begin position="26"/>
        <end position="56"/>
    </location>
</feature>
<feature type="signal peptide" evidence="2">
    <location>
        <begin position="1"/>
        <end position="27"/>
    </location>
</feature>
<evidence type="ECO:0000313" key="4">
    <source>
        <dbReference type="Proteomes" id="UP001549110"/>
    </source>
</evidence>
<dbReference type="Proteomes" id="UP001549110">
    <property type="component" value="Unassembled WGS sequence"/>
</dbReference>
<keyword evidence="2" id="KW-0732">Signal</keyword>
<evidence type="ECO:0000313" key="3">
    <source>
        <dbReference type="EMBL" id="MET3527742.1"/>
    </source>
</evidence>
<gene>
    <name evidence="3" type="ORF">ABID41_002860</name>
</gene>
<dbReference type="RefSeq" id="WP_331929268.1">
    <property type="nucleotide sequence ID" value="NZ_JBEPLU010000002.1"/>
</dbReference>
<dbReference type="EMBL" id="JBEPLU010000002">
    <property type="protein sequence ID" value="MET3527742.1"/>
    <property type="molecule type" value="Genomic_DNA"/>
</dbReference>
<feature type="compositionally biased region" description="Basic and acidic residues" evidence="1">
    <location>
        <begin position="27"/>
        <end position="56"/>
    </location>
</feature>
<evidence type="ECO:0000256" key="2">
    <source>
        <dbReference type="SAM" id="SignalP"/>
    </source>
</evidence>
<organism evidence="3 4">
    <name type="scientific">Phenylobacterium koreense</name>
    <dbReference type="NCBI Taxonomy" id="266125"/>
    <lineage>
        <taxon>Bacteria</taxon>
        <taxon>Pseudomonadati</taxon>
        <taxon>Pseudomonadota</taxon>
        <taxon>Alphaproteobacteria</taxon>
        <taxon>Caulobacterales</taxon>
        <taxon>Caulobacteraceae</taxon>
        <taxon>Phenylobacterium</taxon>
    </lineage>
</organism>
<comment type="caution">
    <text evidence="3">The sequence shown here is derived from an EMBL/GenBank/DDBJ whole genome shotgun (WGS) entry which is preliminary data.</text>
</comment>
<accession>A0ABV2ELB7</accession>
<dbReference type="Gene3D" id="3.10.450.160">
    <property type="entry name" value="inner membrane protein cigr"/>
    <property type="match status" value="1"/>
</dbReference>
<sequence>MKRLILSLVAVAAVAGPMAFSATSALADDRGHGRHERGWDRNDHRGGDHRRGDWDRGDRGRYDGRRDWDRGDRRPHYGNWDRGRHNGYYYQNRWYYGPPPQAYYGNPYYRPGYMSWRRGGHLPPYYRSYVVYDYGRYHLRRPPAGYAWYRVGDDYLLAAIASGIIFDIIANN</sequence>
<protein>
    <submittedName>
        <fullName evidence="3">Ni/Co efflux regulator RcnB</fullName>
    </submittedName>
</protein>